<reference evidence="14 15" key="1">
    <citation type="submission" date="2014-07" db="EMBL/GenBank/DDBJ databases">
        <title>Complete genome sequence of a moderately halophilic bacterium Terribacillus aidingensis MP602, isolated from Cryptomeria fortunei in Tianmu mountain in China.</title>
        <authorList>
            <person name="Wang Y."/>
            <person name="Lu P."/>
            <person name="Zhang L."/>
        </authorList>
    </citation>
    <scope>NUCLEOTIDE SEQUENCE [LARGE SCALE GENOMIC DNA]</scope>
    <source>
        <strain evidence="14 15">MP602</strain>
    </source>
</reference>
<dbReference type="GO" id="GO:0046872">
    <property type="term" value="F:metal ion binding"/>
    <property type="evidence" value="ECO:0007669"/>
    <property type="project" value="UniProtKB-KW"/>
</dbReference>
<evidence type="ECO:0000256" key="5">
    <source>
        <dbReference type="ARBA" id="ARBA00022723"/>
    </source>
</evidence>
<evidence type="ECO:0000256" key="9">
    <source>
        <dbReference type="ARBA" id="ARBA00022842"/>
    </source>
</evidence>
<evidence type="ECO:0000256" key="10">
    <source>
        <dbReference type="ARBA" id="ARBA00022884"/>
    </source>
</evidence>
<keyword evidence="10 11" id="KW-0694">RNA-binding</keyword>
<comment type="catalytic activity">
    <reaction evidence="11">
        <text>Endonucleolytic cleavage of RNA, removing 21 and 42 nucleotides, respectively, from the 5'- and 3'-termini of a 5S-rRNA precursor.</text>
        <dbReference type="EC" id="3.1.26.8"/>
    </reaction>
</comment>
<dbReference type="InterPro" id="IPR025156">
    <property type="entry name" value="RNase_M5_C"/>
</dbReference>
<name>A0A075LKC9_9BACI</name>
<feature type="domain" description="Toprim" evidence="13">
    <location>
        <begin position="4"/>
        <end position="90"/>
    </location>
</feature>
<keyword evidence="2 11" id="KW-0690">Ribosome biogenesis</keyword>
<dbReference type="Pfam" id="PF13662">
    <property type="entry name" value="Toprim_4"/>
    <property type="match status" value="1"/>
</dbReference>
<accession>A0A075LKC9</accession>
<dbReference type="EMBL" id="CP008876">
    <property type="protein sequence ID" value="AIF67195.1"/>
    <property type="molecule type" value="Genomic_DNA"/>
</dbReference>
<dbReference type="Gene3D" id="3.40.1360.10">
    <property type="match status" value="1"/>
</dbReference>
<keyword evidence="5" id="KW-0479">Metal-binding</keyword>
<evidence type="ECO:0000256" key="6">
    <source>
        <dbReference type="ARBA" id="ARBA00022730"/>
    </source>
</evidence>
<keyword evidence="3 11" id="KW-0698">rRNA processing</keyword>
<dbReference type="Proteomes" id="UP000027980">
    <property type="component" value="Chromosome"/>
</dbReference>
<organism evidence="14 15">
    <name type="scientific">Terribacillus saccharophilus</name>
    <dbReference type="NCBI Taxonomy" id="361277"/>
    <lineage>
        <taxon>Bacteria</taxon>
        <taxon>Bacillati</taxon>
        <taxon>Bacillota</taxon>
        <taxon>Bacilli</taxon>
        <taxon>Bacillales</taxon>
        <taxon>Bacillaceae</taxon>
        <taxon>Terribacillus</taxon>
    </lineage>
</organism>
<dbReference type="GO" id="GO:0043822">
    <property type="term" value="F:ribonuclease M5 activity"/>
    <property type="evidence" value="ECO:0007669"/>
    <property type="project" value="UniProtKB-UniRule"/>
</dbReference>
<dbReference type="InterPro" id="IPR004466">
    <property type="entry name" value="RNase_M5"/>
</dbReference>
<dbReference type="GO" id="GO:0006364">
    <property type="term" value="P:rRNA processing"/>
    <property type="evidence" value="ECO:0007669"/>
    <property type="project" value="UniProtKB-UniRule"/>
</dbReference>
<evidence type="ECO:0000313" key="15">
    <source>
        <dbReference type="Proteomes" id="UP000027980"/>
    </source>
</evidence>
<dbReference type="FunFam" id="3.40.1360.10:FF:000006">
    <property type="entry name" value="Ribonuclease M5"/>
    <property type="match status" value="1"/>
</dbReference>
<dbReference type="InterPro" id="IPR006171">
    <property type="entry name" value="TOPRIM_dom"/>
</dbReference>
<dbReference type="GO" id="GO:0005737">
    <property type="term" value="C:cytoplasm"/>
    <property type="evidence" value="ECO:0007669"/>
    <property type="project" value="UniProtKB-SubCell"/>
</dbReference>
<dbReference type="RefSeq" id="WP_038562471.1">
    <property type="nucleotide sequence ID" value="NZ_CP008876.1"/>
</dbReference>
<dbReference type="PROSITE" id="PS50880">
    <property type="entry name" value="TOPRIM"/>
    <property type="match status" value="1"/>
</dbReference>
<evidence type="ECO:0000256" key="12">
    <source>
        <dbReference type="NCBIfam" id="TIGR00334"/>
    </source>
</evidence>
<keyword evidence="9" id="KW-0460">Magnesium</keyword>
<dbReference type="EC" id="3.1.26.8" evidence="11 12"/>
<gene>
    <name evidence="11" type="primary">rnmV</name>
    <name evidence="14" type="ORF">GZ22_11420</name>
</gene>
<proteinExistence type="inferred from homology"/>
<dbReference type="Pfam" id="PF13331">
    <property type="entry name" value="DUF4093"/>
    <property type="match status" value="1"/>
</dbReference>
<evidence type="ECO:0000256" key="8">
    <source>
        <dbReference type="ARBA" id="ARBA00022801"/>
    </source>
</evidence>
<keyword evidence="6 11" id="KW-0699">rRNA-binding</keyword>
<evidence type="ECO:0000256" key="11">
    <source>
        <dbReference type="HAMAP-Rule" id="MF_01469"/>
    </source>
</evidence>
<dbReference type="InterPro" id="IPR034141">
    <property type="entry name" value="TOPRIM_RNase_M5-like"/>
</dbReference>
<keyword evidence="8 11" id="KW-0378">Hydrolase</keyword>
<sequence length="187" mass="20950">MQIKEVIVVEGKDDTAKINQAIQADTIETNGSAIHAGIIEQIRHAQAKRGVIIFTDPDYPGERIRHIVSQAVPGCKHAFLSKDKARARNNKGIGIEHASAESIRAALEQVYEMSEIYEPEISREAVIAYGLLGGPRAKQRREKLGERLSIGHTNGKQLIKRLAMFRIPEQLFVETMQQIIQEEDNDE</sequence>
<dbReference type="OrthoDB" id="9791329at2"/>
<evidence type="ECO:0000256" key="7">
    <source>
        <dbReference type="ARBA" id="ARBA00022759"/>
    </source>
</evidence>
<evidence type="ECO:0000313" key="14">
    <source>
        <dbReference type="EMBL" id="AIF67195.1"/>
    </source>
</evidence>
<dbReference type="GeneID" id="34220194"/>
<dbReference type="GO" id="GO:0019843">
    <property type="term" value="F:rRNA binding"/>
    <property type="evidence" value="ECO:0007669"/>
    <property type="project" value="UniProtKB-KW"/>
</dbReference>
<comment type="function">
    <text evidence="11">Required for correct processing of both the 5' and 3' ends of 5S rRNA precursor. Cleaves both sides of a double-stranded region yielding mature 5S rRNA in one step.</text>
</comment>
<comment type="subcellular location">
    <subcellularLocation>
        <location evidence="11">Cytoplasm</location>
    </subcellularLocation>
</comment>
<dbReference type="HAMAP" id="MF_01469">
    <property type="entry name" value="RNase_M5"/>
    <property type="match status" value="1"/>
</dbReference>
<dbReference type="PANTHER" id="PTHR39156">
    <property type="entry name" value="RIBONUCLEASE M5"/>
    <property type="match status" value="1"/>
</dbReference>
<dbReference type="SMART" id="SM00493">
    <property type="entry name" value="TOPRIM"/>
    <property type="match status" value="1"/>
</dbReference>
<dbReference type="HOGENOM" id="CLU_109405_0_0_9"/>
<evidence type="ECO:0000256" key="2">
    <source>
        <dbReference type="ARBA" id="ARBA00022517"/>
    </source>
</evidence>
<dbReference type="NCBIfam" id="TIGR00334">
    <property type="entry name" value="5S_RNA_mat_M5"/>
    <property type="match status" value="1"/>
</dbReference>
<dbReference type="SUPFAM" id="SSF110455">
    <property type="entry name" value="Toprim domain"/>
    <property type="match status" value="1"/>
</dbReference>
<dbReference type="CDD" id="cd01027">
    <property type="entry name" value="TOPRIM_RNase_M5_like"/>
    <property type="match status" value="1"/>
</dbReference>
<evidence type="ECO:0000256" key="1">
    <source>
        <dbReference type="ARBA" id="ARBA00022490"/>
    </source>
</evidence>
<dbReference type="AlphaFoldDB" id="A0A075LKC9"/>
<keyword evidence="1 11" id="KW-0963">Cytoplasm</keyword>
<evidence type="ECO:0000256" key="3">
    <source>
        <dbReference type="ARBA" id="ARBA00022552"/>
    </source>
</evidence>
<evidence type="ECO:0000259" key="13">
    <source>
        <dbReference type="PROSITE" id="PS50880"/>
    </source>
</evidence>
<dbReference type="KEGG" id="tap:GZ22_11420"/>
<evidence type="ECO:0000256" key="4">
    <source>
        <dbReference type="ARBA" id="ARBA00022722"/>
    </source>
</evidence>
<keyword evidence="7 11" id="KW-0255">Endonuclease</keyword>
<protein>
    <recommendedName>
        <fullName evidence="11 12">Ribonuclease M5</fullName>
        <ecNumber evidence="11 12">3.1.26.8</ecNumber>
    </recommendedName>
    <alternativeName>
        <fullName evidence="11">RNase M5</fullName>
    </alternativeName>
    <alternativeName>
        <fullName evidence="11">Ribosomal RNA terminal maturase M5</fullName>
    </alternativeName>
</protein>
<dbReference type="PANTHER" id="PTHR39156:SF1">
    <property type="entry name" value="RIBONUCLEASE M5"/>
    <property type="match status" value="1"/>
</dbReference>
<comment type="similarity">
    <text evidence="11">Belongs to the ribonuclease M5 family.</text>
</comment>
<keyword evidence="4 11" id="KW-0540">Nuclease</keyword>